<dbReference type="Proteomes" id="UP000057158">
    <property type="component" value="Chromosome"/>
</dbReference>
<evidence type="ECO:0000256" key="3">
    <source>
        <dbReference type="ARBA" id="ARBA00022695"/>
    </source>
</evidence>
<dbReference type="PATRIC" id="fig|1603606.3.peg.43"/>
<dbReference type="OrthoDB" id="9803237at2"/>
<proteinExistence type="predicted"/>
<keyword evidence="3" id="KW-0548">Nucleotidyltransferase</keyword>
<dbReference type="Gene3D" id="3.20.20.140">
    <property type="entry name" value="Metal-dependent hydrolases"/>
    <property type="match status" value="1"/>
</dbReference>
<dbReference type="InterPro" id="IPR029460">
    <property type="entry name" value="DNAPol_HHH"/>
</dbReference>
<comment type="catalytic activity">
    <reaction evidence="6">
        <text>DNA(n) + a 2'-deoxyribonucleoside 5'-triphosphate = DNA(n+1) + diphosphate</text>
        <dbReference type="Rhea" id="RHEA:22508"/>
        <dbReference type="Rhea" id="RHEA-COMP:17339"/>
        <dbReference type="Rhea" id="RHEA-COMP:17340"/>
        <dbReference type="ChEBI" id="CHEBI:33019"/>
        <dbReference type="ChEBI" id="CHEBI:61560"/>
        <dbReference type="ChEBI" id="CHEBI:173112"/>
        <dbReference type="EC" id="2.7.7.7"/>
    </reaction>
</comment>
<dbReference type="GO" id="GO:0006260">
    <property type="term" value="P:DNA replication"/>
    <property type="evidence" value="ECO:0007669"/>
    <property type="project" value="UniProtKB-KW"/>
</dbReference>
<dbReference type="CDD" id="cd04485">
    <property type="entry name" value="DnaE_OBF"/>
    <property type="match status" value="1"/>
</dbReference>
<keyword evidence="4" id="KW-0235">DNA replication</keyword>
<dbReference type="Pfam" id="PF14579">
    <property type="entry name" value="HHH_6"/>
    <property type="match status" value="1"/>
</dbReference>
<evidence type="ECO:0000256" key="1">
    <source>
        <dbReference type="ARBA" id="ARBA00012417"/>
    </source>
</evidence>
<dbReference type="InterPro" id="IPR011708">
    <property type="entry name" value="DNA_pol3_alpha_NTPase_dom"/>
</dbReference>
<dbReference type="GO" id="GO:0008408">
    <property type="term" value="F:3'-5' exonuclease activity"/>
    <property type="evidence" value="ECO:0007669"/>
    <property type="project" value="InterPro"/>
</dbReference>
<dbReference type="InterPro" id="IPR004805">
    <property type="entry name" value="DnaE2/DnaE/PolC"/>
</dbReference>
<dbReference type="RefSeq" id="WP_053549097.1">
    <property type="nucleotide sequence ID" value="NZ_CP010802.1"/>
</dbReference>
<dbReference type="AlphaFoldDB" id="A0A0M5IQS6"/>
<accession>A0A0M5IQS6</accession>
<evidence type="ECO:0000313" key="8">
    <source>
        <dbReference type="EMBL" id="ALC14836.1"/>
    </source>
</evidence>
<dbReference type="InterPro" id="IPR003141">
    <property type="entry name" value="Pol/His_phosphatase_N"/>
</dbReference>
<dbReference type="STRING" id="1603606.DSOUD_0035"/>
<name>A0A0M5IQS6_9BACT</name>
<keyword evidence="2" id="KW-0808">Transferase</keyword>
<dbReference type="InterPro" id="IPR040982">
    <property type="entry name" value="DNA_pol3_finger"/>
</dbReference>
<evidence type="ECO:0000313" key="9">
    <source>
        <dbReference type="Proteomes" id="UP000057158"/>
    </source>
</evidence>
<gene>
    <name evidence="8" type="ORF">DSOUD_0035</name>
</gene>
<dbReference type="KEGG" id="des:DSOUD_0035"/>
<feature type="domain" description="Polymerase/histidinol phosphatase N-terminal" evidence="7">
    <location>
        <begin position="3"/>
        <end position="70"/>
    </location>
</feature>
<protein>
    <recommendedName>
        <fullName evidence="1">DNA-directed DNA polymerase</fullName>
        <ecNumber evidence="1">2.7.7.7</ecNumber>
    </recommendedName>
</protein>
<evidence type="ECO:0000256" key="4">
    <source>
        <dbReference type="ARBA" id="ARBA00022705"/>
    </source>
</evidence>
<keyword evidence="5" id="KW-0239">DNA-directed DNA polymerase</keyword>
<evidence type="ECO:0000256" key="5">
    <source>
        <dbReference type="ARBA" id="ARBA00022932"/>
    </source>
</evidence>
<dbReference type="SUPFAM" id="SSF89550">
    <property type="entry name" value="PHP domain-like"/>
    <property type="match status" value="1"/>
</dbReference>
<evidence type="ECO:0000256" key="2">
    <source>
        <dbReference type="ARBA" id="ARBA00022679"/>
    </source>
</evidence>
<sequence length="1002" mass="109594">MFAHLHVHSASSPAWGIHSPQELIASAAALGMTRLALTDRNGLYAIPHFIAMAREAGIAPIIGAEAVHGGRRAVLLAQNDDGYANLCRLLSALHTEPGFALPAAIARWRSGLLVISDDPEILTPLCRDGSAAGLYVELSPGHGMEKALALARRLGLPPLATSRAVLLAPEDLELQRVLVAIASGSKLSRLSPADTANAGDRLLSASELSAAFPHCPEALSNAGEAAALCKTDWDFSATIFPAYRGLDAGEAFAELERRARAGCLWRYGAIDPVVEERLHKELSIIGAKGFAHYFLVVEELAKRSVRTCGRGSAAASLVAYALGITHVDPIRHNLFFERFLNEGRLDPPDIDIDFPWDERDAVLDYAFARYGDGRAAMVANQVGFKGRAALREVAKVYGLPATEISTLTERLSSYWDACNAARAVDSHPLFAGEPPCPEWQKIFAVASRLRGQLRHLALHCGGLVIVPDEIRRYVPVQISAKGRPVIQWEKDQAEAAGLVKIDILGNRSLAVIRDALAAVAENGGPKIDYATWQPLDDPATCTLLRAGETMGCFYIESPATRQLLKKMWGDPPDPATLHCDLFEHLVMASSIIRPAANTFIREFVARMRGKPWQTLHPLLENVLNETYGTAIYQEQITQITMALASFSPFEGDQLRKIISKKHKGKKLDDFRQRFAAGAAAQGVEEKTVAEIWMQILSFAGYSFCKPHSASYALVSCKCAWLKANYPAEFLAAVISNQGGFYAPLAYLSEARRHGLEILPPEINESAIPYRGRGQALRVGLMQIAGLSASGLKALIAEREQNGAYHTFSDFLRRVPLPAGDVRLLVKAGCFDLLEGVEKRPALLWEVLSFHSRAPGGGSGFLFEESAPPLPAPAPYDPELVLRQEVETLGLLASRHPLTLHRRALARHRPVPAAELGRWIGRSVTVAGWWVTGKTVQTRKGEPMEFISFEDTTAIFDTTFFPRPYARFCRLLSRARPYLLKGKVEEEFGALTLTVEWVGFLDD</sequence>
<dbReference type="Pfam" id="PF07733">
    <property type="entry name" value="DNA_pol3_alpha"/>
    <property type="match status" value="1"/>
</dbReference>
<dbReference type="InterPro" id="IPR004013">
    <property type="entry name" value="PHP_dom"/>
</dbReference>
<dbReference type="Gene3D" id="1.10.150.870">
    <property type="match status" value="1"/>
</dbReference>
<dbReference type="Pfam" id="PF02811">
    <property type="entry name" value="PHP"/>
    <property type="match status" value="1"/>
</dbReference>
<dbReference type="InterPro" id="IPR016195">
    <property type="entry name" value="Pol/histidinol_Pase-like"/>
</dbReference>
<organism evidence="8 9">
    <name type="scientific">Desulfuromonas soudanensis</name>
    <dbReference type="NCBI Taxonomy" id="1603606"/>
    <lineage>
        <taxon>Bacteria</taxon>
        <taxon>Pseudomonadati</taxon>
        <taxon>Thermodesulfobacteriota</taxon>
        <taxon>Desulfuromonadia</taxon>
        <taxon>Desulfuromonadales</taxon>
        <taxon>Desulfuromonadaceae</taxon>
        <taxon>Desulfuromonas</taxon>
    </lineage>
</organism>
<dbReference type="EC" id="2.7.7.7" evidence="1"/>
<dbReference type="GO" id="GO:0003887">
    <property type="term" value="F:DNA-directed DNA polymerase activity"/>
    <property type="evidence" value="ECO:0007669"/>
    <property type="project" value="UniProtKB-KW"/>
</dbReference>
<dbReference type="SMART" id="SM00481">
    <property type="entry name" value="POLIIIAc"/>
    <property type="match status" value="1"/>
</dbReference>
<evidence type="ECO:0000256" key="6">
    <source>
        <dbReference type="ARBA" id="ARBA00049244"/>
    </source>
</evidence>
<dbReference type="NCBIfam" id="TIGR00594">
    <property type="entry name" value="polc"/>
    <property type="match status" value="1"/>
</dbReference>
<dbReference type="Pfam" id="PF17657">
    <property type="entry name" value="DNA_pol3_finger"/>
    <property type="match status" value="1"/>
</dbReference>
<evidence type="ECO:0000259" key="7">
    <source>
        <dbReference type="SMART" id="SM00481"/>
    </source>
</evidence>
<keyword evidence="9" id="KW-1185">Reference proteome</keyword>
<reference evidence="8 9" key="1">
    <citation type="submission" date="2015-07" db="EMBL/GenBank/DDBJ databases">
        <title>Isolation and Genomic Characterization of a Novel Halophilic Metal-Reducing Deltaproteobacterium from the Deep Subsurface.</title>
        <authorList>
            <person name="Badalamenti J.P."/>
            <person name="Summers Z.M."/>
            <person name="Gralnick J.A."/>
            <person name="Bond D.R."/>
        </authorList>
    </citation>
    <scope>NUCLEOTIDE SEQUENCE [LARGE SCALE GENOMIC DNA]</scope>
    <source>
        <strain evidence="8 9">WTL</strain>
    </source>
</reference>
<dbReference type="PANTHER" id="PTHR32294">
    <property type="entry name" value="DNA POLYMERASE III SUBUNIT ALPHA"/>
    <property type="match status" value="1"/>
</dbReference>
<dbReference type="EMBL" id="CP010802">
    <property type="protein sequence ID" value="ALC14836.1"/>
    <property type="molecule type" value="Genomic_DNA"/>
</dbReference>